<dbReference type="EMBL" id="MTBP01000001">
    <property type="protein sequence ID" value="POM27580.1"/>
    <property type="molecule type" value="Genomic_DNA"/>
</dbReference>
<evidence type="ECO:0000256" key="6">
    <source>
        <dbReference type="SAM" id="MobiDB-lite"/>
    </source>
</evidence>
<keyword evidence="3 9" id="KW-0418">Kinase</keyword>
<feature type="region of interest" description="Disordered" evidence="6">
    <location>
        <begin position="363"/>
        <end position="403"/>
    </location>
</feature>
<keyword evidence="10" id="KW-1185">Reference proteome</keyword>
<dbReference type="InterPro" id="IPR017441">
    <property type="entry name" value="Protein_kinase_ATP_BS"/>
</dbReference>
<keyword evidence="4 5" id="KW-0067">ATP-binding</keyword>
<dbReference type="CDD" id="cd14014">
    <property type="entry name" value="STKc_PknB_like"/>
    <property type="match status" value="1"/>
</dbReference>
<evidence type="ECO:0000313" key="10">
    <source>
        <dbReference type="Proteomes" id="UP000242367"/>
    </source>
</evidence>
<proteinExistence type="predicted"/>
<feature type="region of interest" description="Disordered" evidence="6">
    <location>
        <begin position="256"/>
        <end position="314"/>
    </location>
</feature>
<dbReference type="InterPro" id="IPR011009">
    <property type="entry name" value="Kinase-like_dom_sf"/>
</dbReference>
<dbReference type="RefSeq" id="WP_235828320.1">
    <property type="nucleotide sequence ID" value="NZ_MTBP01000001.1"/>
</dbReference>
<feature type="domain" description="Protein kinase" evidence="8">
    <location>
        <begin position="22"/>
        <end position="282"/>
    </location>
</feature>
<comment type="caution">
    <text evidence="9">The sequence shown here is derived from an EMBL/GenBank/DDBJ whole genome shotgun (WGS) entry which is preliminary data.</text>
</comment>
<feature type="compositionally biased region" description="Basic and acidic residues" evidence="6">
    <location>
        <begin position="256"/>
        <end position="267"/>
    </location>
</feature>
<evidence type="ECO:0000256" key="2">
    <source>
        <dbReference type="ARBA" id="ARBA00022741"/>
    </source>
</evidence>
<feature type="transmembrane region" description="Helical" evidence="7">
    <location>
        <begin position="333"/>
        <end position="355"/>
    </location>
</feature>
<feature type="binding site" evidence="5">
    <location>
        <position position="50"/>
    </location>
    <ligand>
        <name>ATP</name>
        <dbReference type="ChEBI" id="CHEBI:30616"/>
    </ligand>
</feature>
<dbReference type="AlphaFoldDB" id="A0A2P4URA7"/>
<dbReference type="PANTHER" id="PTHR43289:SF34">
    <property type="entry name" value="SERINE_THREONINE-PROTEIN KINASE YBDM-RELATED"/>
    <property type="match status" value="1"/>
</dbReference>
<sequence>MPAPVPVYEPRTPDDPPLIGGYRVLARIGAGGMGRVYLATTQSGRKLAIKVVRPEFAEDPEFRRRFQQEIAAAQRVQSFYTAPVIDAHADGPQPWLATAHVPGPSLAQTVVELGPLPEATVRAVFAGVAEALQAVHAAGVVHRDLKPSNVLLAPDGPRVIDFGIARAADTTPLTRTGMRIGSPQYMAPEQALGRPSTPAVDMFALAGVVLFAATGRTPFGEGPAEAVLFRVVHEEPVLDGCPDGLRDLVERCLAKDPADRPTPRDVLDALEVGTDPPGAGWLPEDVTRRLPAYSAEPPRPMGPPTSGPGFDPVPVPPAGAPVPAAAPVPAVRLLLLALAAAGVVIVVLAAALVVLRPWERDAPGAAAHRPPESLPAAHESSTATQTAGPDLGGPSRPAPGGVGAQLGHYANVNLASGYAINLSDDPKHPKASRGGEDLRYDGTLWGDRLSVLAPGQPGGYEACRDNTRYADYLGDDYLVKGKRICVTTESGLVGLVEVRGTGDKPSAYLAFDLTVWQGVPPTPGG</sequence>
<keyword evidence="2 5" id="KW-0547">Nucleotide-binding</keyword>
<dbReference type="PROSITE" id="PS00108">
    <property type="entry name" value="PROTEIN_KINASE_ST"/>
    <property type="match status" value="1"/>
</dbReference>
<dbReference type="PANTHER" id="PTHR43289">
    <property type="entry name" value="MITOGEN-ACTIVATED PROTEIN KINASE KINASE KINASE 20-RELATED"/>
    <property type="match status" value="1"/>
</dbReference>
<evidence type="ECO:0000256" key="3">
    <source>
        <dbReference type="ARBA" id="ARBA00022777"/>
    </source>
</evidence>
<evidence type="ECO:0000256" key="1">
    <source>
        <dbReference type="ARBA" id="ARBA00022679"/>
    </source>
</evidence>
<reference evidence="9 10" key="1">
    <citation type="journal article" date="2017" name="Chemistry">
        <title>Isolation, Biosynthesis and Chemical Modifications of Rubterolones A-F: Rare Tropolone Alkaloids from Actinomadura sp. 5-2.</title>
        <authorList>
            <person name="Guo H."/>
            <person name="Benndorf R."/>
            <person name="Leichnitz D."/>
            <person name="Klassen J.L."/>
            <person name="Vollmers J."/>
            <person name="Gorls H."/>
            <person name="Steinacker M."/>
            <person name="Weigel C."/>
            <person name="Dahse H.M."/>
            <person name="Kaster A.K."/>
            <person name="de Beer Z.W."/>
            <person name="Poulsen M."/>
            <person name="Beemelmanns C."/>
        </authorList>
    </citation>
    <scope>NUCLEOTIDE SEQUENCE [LARGE SCALE GENOMIC DNA]</scope>
    <source>
        <strain evidence="9 10">5-2</strain>
    </source>
</reference>
<dbReference type="InterPro" id="IPR000719">
    <property type="entry name" value="Prot_kinase_dom"/>
</dbReference>
<organism evidence="9 10">
    <name type="scientific">Actinomadura rubteroloni</name>
    <dbReference type="NCBI Taxonomy" id="1926885"/>
    <lineage>
        <taxon>Bacteria</taxon>
        <taxon>Bacillati</taxon>
        <taxon>Actinomycetota</taxon>
        <taxon>Actinomycetes</taxon>
        <taxon>Streptosporangiales</taxon>
        <taxon>Thermomonosporaceae</taxon>
        <taxon>Actinomadura</taxon>
    </lineage>
</organism>
<keyword evidence="7" id="KW-0812">Transmembrane</keyword>
<feature type="compositionally biased region" description="Pro residues" evidence="6">
    <location>
        <begin position="297"/>
        <end position="314"/>
    </location>
</feature>
<dbReference type="PROSITE" id="PS50011">
    <property type="entry name" value="PROTEIN_KINASE_DOM"/>
    <property type="match status" value="1"/>
</dbReference>
<dbReference type="GO" id="GO:0005524">
    <property type="term" value="F:ATP binding"/>
    <property type="evidence" value="ECO:0007669"/>
    <property type="project" value="UniProtKB-UniRule"/>
</dbReference>
<dbReference type="PROSITE" id="PS00107">
    <property type="entry name" value="PROTEIN_KINASE_ATP"/>
    <property type="match status" value="1"/>
</dbReference>
<dbReference type="InterPro" id="IPR008271">
    <property type="entry name" value="Ser/Thr_kinase_AS"/>
</dbReference>
<keyword evidence="1 9" id="KW-0808">Transferase</keyword>
<dbReference type="SUPFAM" id="SSF56112">
    <property type="entry name" value="Protein kinase-like (PK-like)"/>
    <property type="match status" value="1"/>
</dbReference>
<evidence type="ECO:0000256" key="5">
    <source>
        <dbReference type="PROSITE-ProRule" id="PRU10141"/>
    </source>
</evidence>
<dbReference type="EC" id="2.7.11.1" evidence="9"/>
<accession>A0A2P4URA7</accession>
<dbReference type="GO" id="GO:0004674">
    <property type="term" value="F:protein serine/threonine kinase activity"/>
    <property type="evidence" value="ECO:0007669"/>
    <property type="project" value="UniProtKB-EC"/>
</dbReference>
<dbReference type="Gene3D" id="3.30.200.20">
    <property type="entry name" value="Phosphorylase Kinase, domain 1"/>
    <property type="match status" value="1"/>
</dbReference>
<evidence type="ECO:0000259" key="8">
    <source>
        <dbReference type="PROSITE" id="PS50011"/>
    </source>
</evidence>
<dbReference type="Gene3D" id="1.10.510.10">
    <property type="entry name" value="Transferase(Phosphotransferase) domain 1"/>
    <property type="match status" value="1"/>
</dbReference>
<evidence type="ECO:0000256" key="4">
    <source>
        <dbReference type="ARBA" id="ARBA00022840"/>
    </source>
</evidence>
<protein>
    <submittedName>
        <fullName evidence="9">Serine/threonine-protein kinase AfsK</fullName>
        <ecNumber evidence="9">2.7.11.1</ecNumber>
    </submittedName>
</protein>
<gene>
    <name evidence="9" type="primary">afsK_8</name>
    <name evidence="9" type="ORF">BTM25_19960</name>
</gene>
<evidence type="ECO:0000256" key="7">
    <source>
        <dbReference type="SAM" id="Phobius"/>
    </source>
</evidence>
<keyword evidence="7" id="KW-1133">Transmembrane helix</keyword>
<name>A0A2P4URA7_9ACTN</name>
<evidence type="ECO:0000313" key="9">
    <source>
        <dbReference type="EMBL" id="POM27580.1"/>
    </source>
</evidence>
<dbReference type="SMART" id="SM00220">
    <property type="entry name" value="S_TKc"/>
    <property type="match status" value="1"/>
</dbReference>
<keyword evidence="7" id="KW-0472">Membrane</keyword>
<dbReference type="Proteomes" id="UP000242367">
    <property type="component" value="Unassembled WGS sequence"/>
</dbReference>
<dbReference type="Pfam" id="PF00069">
    <property type="entry name" value="Pkinase"/>
    <property type="match status" value="1"/>
</dbReference>